<sequence>MNNHFLMLPSAIGRSHFNRLVLIAQELQRRGSEIALALSIRAQTG</sequence>
<organism evidence="1 2">
    <name type="scientific">Anabaena azotica FACHB-119</name>
    <dbReference type="NCBI Taxonomy" id="947527"/>
    <lineage>
        <taxon>Bacteria</taxon>
        <taxon>Bacillati</taxon>
        <taxon>Cyanobacteriota</taxon>
        <taxon>Cyanophyceae</taxon>
        <taxon>Nostocales</taxon>
        <taxon>Nostocaceae</taxon>
        <taxon>Anabaena</taxon>
        <taxon>Anabaena azotica</taxon>
    </lineage>
</organism>
<proteinExistence type="predicted"/>
<dbReference type="RefSeq" id="WP_190472912.1">
    <property type="nucleotide sequence ID" value="NZ_JACJSG010000016.1"/>
</dbReference>
<evidence type="ECO:0000313" key="2">
    <source>
        <dbReference type="Proteomes" id="UP000661112"/>
    </source>
</evidence>
<dbReference type="EMBL" id="JACJSG010000016">
    <property type="protein sequence ID" value="MBD2501667.1"/>
    <property type="molecule type" value="Genomic_DNA"/>
</dbReference>
<evidence type="ECO:0000313" key="1">
    <source>
        <dbReference type="EMBL" id="MBD2501667.1"/>
    </source>
</evidence>
<dbReference type="Proteomes" id="UP000661112">
    <property type="component" value="Unassembled WGS sequence"/>
</dbReference>
<keyword evidence="2" id="KW-1185">Reference proteome</keyword>
<comment type="caution">
    <text evidence="1">The sequence shown here is derived from an EMBL/GenBank/DDBJ whole genome shotgun (WGS) entry which is preliminary data.</text>
</comment>
<accession>A0ABR8D606</accession>
<gene>
    <name evidence="1" type="ORF">H6G83_13825</name>
</gene>
<protein>
    <submittedName>
        <fullName evidence="1">Uncharacterized protein</fullName>
    </submittedName>
</protein>
<reference evidence="1 2" key="1">
    <citation type="journal article" date="2020" name="ISME J.">
        <title>Comparative genomics reveals insights into cyanobacterial evolution and habitat adaptation.</title>
        <authorList>
            <person name="Chen M.Y."/>
            <person name="Teng W.K."/>
            <person name="Zhao L."/>
            <person name="Hu C.X."/>
            <person name="Zhou Y.K."/>
            <person name="Han B.P."/>
            <person name="Song L.R."/>
            <person name="Shu W.S."/>
        </authorList>
    </citation>
    <scope>NUCLEOTIDE SEQUENCE [LARGE SCALE GENOMIC DNA]</scope>
    <source>
        <strain evidence="1 2">FACHB-119</strain>
    </source>
</reference>
<name>A0ABR8D606_9NOST</name>